<feature type="transmembrane region" description="Helical" evidence="1">
    <location>
        <begin position="20"/>
        <end position="39"/>
    </location>
</feature>
<dbReference type="Proteomes" id="UP000257317">
    <property type="component" value="Unassembled WGS sequence"/>
</dbReference>
<evidence type="ECO:0000313" key="3">
    <source>
        <dbReference type="Proteomes" id="UP000257317"/>
    </source>
</evidence>
<protein>
    <submittedName>
        <fullName evidence="2">Uncharacterized protein</fullName>
    </submittedName>
</protein>
<gene>
    <name evidence="2" type="ORF">LrDSM24759_03800</name>
</gene>
<evidence type="ECO:0000313" key="2">
    <source>
        <dbReference type="EMBL" id="GBG04466.1"/>
    </source>
</evidence>
<reference evidence="3" key="1">
    <citation type="submission" date="2018-03" db="EMBL/GenBank/DDBJ databases">
        <title>New taxa in the Lactobacillus gasseri group.</title>
        <authorList>
            <person name="Tanizawa Y."/>
            <person name="Tohno M."/>
            <person name="Endo A."/>
            <person name="Arita M."/>
        </authorList>
    </citation>
    <scope>NUCLEOTIDE SEQUENCE [LARGE SCALE GENOMIC DNA]</scope>
    <source>
        <strain evidence="3">DSM 24759</strain>
    </source>
</reference>
<dbReference type="EMBL" id="BFBY01000002">
    <property type="protein sequence ID" value="GBG04466.1"/>
    <property type="molecule type" value="Genomic_DNA"/>
</dbReference>
<evidence type="ECO:0000256" key="1">
    <source>
        <dbReference type="SAM" id="Phobius"/>
    </source>
</evidence>
<keyword evidence="1" id="KW-0812">Transmembrane</keyword>
<feature type="transmembrane region" description="Helical" evidence="1">
    <location>
        <begin position="79"/>
        <end position="105"/>
    </location>
</feature>
<proteinExistence type="predicted"/>
<name>A0A2Z6T6K6_9LACO</name>
<keyword evidence="1" id="KW-0472">Membrane</keyword>
<accession>A0A2Z6T6K6</accession>
<feature type="transmembrane region" description="Helical" evidence="1">
    <location>
        <begin position="51"/>
        <end position="73"/>
    </location>
</feature>
<comment type="caution">
    <text evidence="2">The sequence shown here is derived from an EMBL/GenBank/DDBJ whole genome shotgun (WGS) entry which is preliminary data.</text>
</comment>
<dbReference type="RefSeq" id="WP_117117813.1">
    <property type="nucleotide sequence ID" value="NZ_BFBY01000002.1"/>
</dbReference>
<dbReference type="AlphaFoldDB" id="A0A2Z6T6K6"/>
<feature type="transmembrane region" description="Helical" evidence="1">
    <location>
        <begin position="126"/>
        <end position="150"/>
    </location>
</feature>
<keyword evidence="1" id="KW-1133">Transmembrane helix</keyword>
<sequence>MIELTIMDDIMRPIPKSTLLLVMIIVFGVSIIASIIFGNRASKQKTGILEILLFAFIIVGSVIIEMILIAYYFPLKMHIISNILGLTAFGLIFLVSSLIVLTLFLKYVKKNPTDFIYNNEINFEAGPVFGTIFGFSMVGIMMLGATGTGWLEQIIPESVKGLIPFLIIISPLVLGIVIAIKSRKWMLNLMTYVVRKNLPEEVRTKLVENNED</sequence>
<keyword evidence="3" id="KW-1185">Reference proteome</keyword>
<feature type="transmembrane region" description="Helical" evidence="1">
    <location>
        <begin position="162"/>
        <end position="180"/>
    </location>
</feature>
<organism evidence="2 3">
    <name type="scientific">Lactobacillus rodentium</name>
    <dbReference type="NCBI Taxonomy" id="947835"/>
    <lineage>
        <taxon>Bacteria</taxon>
        <taxon>Bacillati</taxon>
        <taxon>Bacillota</taxon>
        <taxon>Bacilli</taxon>
        <taxon>Lactobacillales</taxon>
        <taxon>Lactobacillaceae</taxon>
        <taxon>Lactobacillus</taxon>
    </lineage>
</organism>